<name>A0A167X5W4_9AGAM</name>
<evidence type="ECO:0000313" key="2">
    <source>
        <dbReference type="EMBL" id="KZP06856.1"/>
    </source>
</evidence>
<proteinExistence type="predicted"/>
<evidence type="ECO:0000256" key="1">
    <source>
        <dbReference type="SAM" id="MobiDB-lite"/>
    </source>
</evidence>
<dbReference type="Proteomes" id="UP000076532">
    <property type="component" value="Unassembled WGS sequence"/>
</dbReference>
<accession>A0A167X5W4</accession>
<gene>
    <name evidence="2" type="ORF">FIBSPDRAFT_876117</name>
</gene>
<feature type="region of interest" description="Disordered" evidence="1">
    <location>
        <begin position="41"/>
        <end position="71"/>
    </location>
</feature>
<protein>
    <submittedName>
        <fullName evidence="2">Uncharacterized protein</fullName>
    </submittedName>
</protein>
<keyword evidence="3" id="KW-1185">Reference proteome</keyword>
<dbReference type="EMBL" id="KV417771">
    <property type="protein sequence ID" value="KZP06856.1"/>
    <property type="molecule type" value="Genomic_DNA"/>
</dbReference>
<dbReference type="AlphaFoldDB" id="A0A167X5W4"/>
<organism evidence="2 3">
    <name type="scientific">Athelia psychrophila</name>
    <dbReference type="NCBI Taxonomy" id="1759441"/>
    <lineage>
        <taxon>Eukaryota</taxon>
        <taxon>Fungi</taxon>
        <taxon>Dikarya</taxon>
        <taxon>Basidiomycota</taxon>
        <taxon>Agaricomycotina</taxon>
        <taxon>Agaricomycetes</taxon>
        <taxon>Agaricomycetidae</taxon>
        <taxon>Atheliales</taxon>
        <taxon>Atheliaceae</taxon>
        <taxon>Athelia</taxon>
    </lineage>
</organism>
<sequence>MASSNTRMPPWMRARRKELFVRATRPMKLKRRSMSLLLNTLGRRNNNESSGDPGEGAGRGSTIDNISHCEF</sequence>
<reference evidence="2 3" key="1">
    <citation type="journal article" date="2016" name="Mol. Biol. Evol.">
        <title>Comparative Genomics of Early-Diverging Mushroom-Forming Fungi Provides Insights into the Origins of Lignocellulose Decay Capabilities.</title>
        <authorList>
            <person name="Nagy L.G."/>
            <person name="Riley R."/>
            <person name="Tritt A."/>
            <person name="Adam C."/>
            <person name="Daum C."/>
            <person name="Floudas D."/>
            <person name="Sun H."/>
            <person name="Yadav J.S."/>
            <person name="Pangilinan J."/>
            <person name="Larsson K.H."/>
            <person name="Matsuura K."/>
            <person name="Barry K."/>
            <person name="Labutti K."/>
            <person name="Kuo R."/>
            <person name="Ohm R.A."/>
            <person name="Bhattacharya S.S."/>
            <person name="Shirouzu T."/>
            <person name="Yoshinaga Y."/>
            <person name="Martin F.M."/>
            <person name="Grigoriev I.V."/>
            <person name="Hibbett D.S."/>
        </authorList>
    </citation>
    <scope>NUCLEOTIDE SEQUENCE [LARGE SCALE GENOMIC DNA]</scope>
    <source>
        <strain evidence="2 3">CBS 109695</strain>
    </source>
</reference>
<evidence type="ECO:0000313" key="3">
    <source>
        <dbReference type="Proteomes" id="UP000076532"/>
    </source>
</evidence>